<evidence type="ECO:0000313" key="4">
    <source>
        <dbReference type="Proteomes" id="UP000271974"/>
    </source>
</evidence>
<accession>A0A433SRH3</accession>
<dbReference type="Proteomes" id="UP000271974">
    <property type="component" value="Unassembled WGS sequence"/>
</dbReference>
<dbReference type="InterPro" id="IPR019734">
    <property type="entry name" value="TPR_rpt"/>
</dbReference>
<evidence type="ECO:0000256" key="1">
    <source>
        <dbReference type="PROSITE-ProRule" id="PRU00339"/>
    </source>
</evidence>
<gene>
    <name evidence="3" type="ORF">EGW08_020370</name>
</gene>
<protein>
    <submittedName>
        <fullName evidence="3">Uncharacterized protein</fullName>
    </submittedName>
</protein>
<proteinExistence type="predicted"/>
<dbReference type="STRING" id="188477.A0A433SRH3"/>
<dbReference type="AlphaFoldDB" id="A0A433SRH3"/>
<feature type="compositionally biased region" description="Basic and acidic residues" evidence="2">
    <location>
        <begin position="67"/>
        <end position="80"/>
    </location>
</feature>
<organism evidence="3 4">
    <name type="scientific">Elysia chlorotica</name>
    <name type="common">Eastern emerald elysia</name>
    <name type="synonym">Sea slug</name>
    <dbReference type="NCBI Taxonomy" id="188477"/>
    <lineage>
        <taxon>Eukaryota</taxon>
        <taxon>Metazoa</taxon>
        <taxon>Spiralia</taxon>
        <taxon>Lophotrochozoa</taxon>
        <taxon>Mollusca</taxon>
        <taxon>Gastropoda</taxon>
        <taxon>Heterobranchia</taxon>
        <taxon>Euthyneura</taxon>
        <taxon>Panpulmonata</taxon>
        <taxon>Sacoglossa</taxon>
        <taxon>Placobranchoidea</taxon>
        <taxon>Plakobranchidae</taxon>
        <taxon>Elysia</taxon>
    </lineage>
</organism>
<evidence type="ECO:0000313" key="3">
    <source>
        <dbReference type="EMBL" id="RUS71861.1"/>
    </source>
</evidence>
<feature type="region of interest" description="Disordered" evidence="2">
    <location>
        <begin position="187"/>
        <end position="209"/>
    </location>
</feature>
<dbReference type="PROSITE" id="PS50005">
    <property type="entry name" value="TPR"/>
    <property type="match status" value="1"/>
</dbReference>
<feature type="compositionally biased region" description="Acidic residues" evidence="2">
    <location>
        <begin position="43"/>
        <end position="66"/>
    </location>
</feature>
<dbReference type="OrthoDB" id="2117972at2759"/>
<feature type="repeat" description="TPR" evidence="1">
    <location>
        <begin position="150"/>
        <end position="183"/>
    </location>
</feature>
<feature type="region of interest" description="Disordered" evidence="2">
    <location>
        <begin position="29"/>
        <end position="144"/>
    </location>
</feature>
<evidence type="ECO:0000256" key="2">
    <source>
        <dbReference type="SAM" id="MobiDB-lite"/>
    </source>
</evidence>
<dbReference type="SMART" id="SM00028">
    <property type="entry name" value="TPR"/>
    <property type="match status" value="1"/>
</dbReference>
<feature type="compositionally biased region" description="Polar residues" evidence="2">
    <location>
        <begin position="81"/>
        <end position="127"/>
    </location>
</feature>
<feature type="non-terminal residue" evidence="3">
    <location>
        <position position="209"/>
    </location>
</feature>
<sequence>MFFFQRTIHLNLQPWSFVEMDGSFNPNGLHNKGKVERKVQVAESEEDDTEIEDEPDEVIPNDEDEVNKEQENKINIKSSDDNASNPGGRAPNSSTDQLEAFRQQWQIELQQKSRSREQSPQNSSRGNINRPGSREDSSQQSDALSVEDMAKAFFIQGMEAEDNGMLNEAIYFYRKALQLVPDIESKLGNLFQQSPRDRTRQDSESSVEG</sequence>
<keyword evidence="4" id="KW-1185">Reference proteome</keyword>
<dbReference type="EMBL" id="RQTK01001148">
    <property type="protein sequence ID" value="RUS71861.1"/>
    <property type="molecule type" value="Genomic_DNA"/>
</dbReference>
<comment type="caution">
    <text evidence="3">The sequence shown here is derived from an EMBL/GenBank/DDBJ whole genome shotgun (WGS) entry which is preliminary data.</text>
</comment>
<keyword evidence="1" id="KW-0802">TPR repeat</keyword>
<name>A0A433SRH3_ELYCH</name>
<reference evidence="3 4" key="1">
    <citation type="submission" date="2019-01" db="EMBL/GenBank/DDBJ databases">
        <title>A draft genome assembly of the solar-powered sea slug Elysia chlorotica.</title>
        <authorList>
            <person name="Cai H."/>
            <person name="Li Q."/>
            <person name="Fang X."/>
            <person name="Li J."/>
            <person name="Curtis N.E."/>
            <person name="Altenburger A."/>
            <person name="Shibata T."/>
            <person name="Feng M."/>
            <person name="Maeda T."/>
            <person name="Schwartz J.A."/>
            <person name="Shigenobu S."/>
            <person name="Lundholm N."/>
            <person name="Nishiyama T."/>
            <person name="Yang H."/>
            <person name="Hasebe M."/>
            <person name="Li S."/>
            <person name="Pierce S.K."/>
            <person name="Wang J."/>
        </authorList>
    </citation>
    <scope>NUCLEOTIDE SEQUENCE [LARGE SCALE GENOMIC DNA]</scope>
    <source>
        <strain evidence="3">EC2010</strain>
        <tissue evidence="3">Whole organism of an adult</tissue>
    </source>
</reference>